<dbReference type="PANTHER" id="PTHR43022">
    <property type="entry name" value="PROTEIN SMF"/>
    <property type="match status" value="1"/>
</dbReference>
<dbReference type="RefSeq" id="WP_007572371.1">
    <property type="nucleotide sequence ID" value="NZ_AGUD01000071.1"/>
</dbReference>
<dbReference type="Gene3D" id="3.40.50.450">
    <property type="match status" value="1"/>
</dbReference>
<dbReference type="EMBL" id="AGUD01000071">
    <property type="protein sequence ID" value="EHN11776.1"/>
    <property type="molecule type" value="Genomic_DNA"/>
</dbReference>
<dbReference type="SUPFAM" id="SSF102405">
    <property type="entry name" value="MCP/YpsA-like"/>
    <property type="match status" value="1"/>
</dbReference>
<proteinExistence type="inferred from homology"/>
<evidence type="ECO:0000313" key="3">
    <source>
        <dbReference type="EMBL" id="EHN11776.1"/>
    </source>
</evidence>
<gene>
    <name evidence="3" type="ORF">PAI11_13500</name>
</gene>
<feature type="domain" description="Smf/DprA SLOG" evidence="2">
    <location>
        <begin position="82"/>
        <end position="300"/>
    </location>
</feature>
<dbReference type="Proteomes" id="UP000005143">
    <property type="component" value="Unassembled WGS sequence"/>
</dbReference>
<dbReference type="PATRIC" id="fig|1097667.3.peg.1343"/>
<dbReference type="OrthoDB" id="9785707at2"/>
<dbReference type="GO" id="GO:0009294">
    <property type="term" value="P:DNA-mediated transformation"/>
    <property type="evidence" value="ECO:0007669"/>
    <property type="project" value="InterPro"/>
</dbReference>
<evidence type="ECO:0000256" key="1">
    <source>
        <dbReference type="ARBA" id="ARBA00006525"/>
    </source>
</evidence>
<organism evidence="3 4">
    <name type="scientific">Patulibacter medicamentivorans</name>
    <dbReference type="NCBI Taxonomy" id="1097667"/>
    <lineage>
        <taxon>Bacteria</taxon>
        <taxon>Bacillati</taxon>
        <taxon>Actinomycetota</taxon>
        <taxon>Thermoleophilia</taxon>
        <taxon>Solirubrobacterales</taxon>
        <taxon>Patulibacteraceae</taxon>
        <taxon>Patulibacter</taxon>
    </lineage>
</organism>
<evidence type="ECO:0000259" key="2">
    <source>
        <dbReference type="Pfam" id="PF02481"/>
    </source>
</evidence>
<comment type="similarity">
    <text evidence="1">Belongs to the DprA/Smf family.</text>
</comment>
<dbReference type="Pfam" id="PF02481">
    <property type="entry name" value="DNA_processg_A"/>
    <property type="match status" value="1"/>
</dbReference>
<keyword evidence="4" id="KW-1185">Reference proteome</keyword>
<protein>
    <submittedName>
        <fullName evidence="3">Rossmann fold nucleotide-binding protein Smf possibly involved in DNA uptake</fullName>
    </submittedName>
</protein>
<dbReference type="PANTHER" id="PTHR43022:SF1">
    <property type="entry name" value="PROTEIN SMF"/>
    <property type="match status" value="1"/>
</dbReference>
<sequence length="397" mass="41369">MSACAACLRRTGLLAELSPVVEERFRRDRPAGLLALDDRALVAELCRRDGPDAAALRTPRRSDDDLLSAAAENARRHRIVAICRHDDAYPSRLLDLRDPPAVLHVLDGPQRLAQTLGGDPRRPTVAIVGARRAPDEGRSFARQLGEQLAGAGVTVVSGMAFGVDAAAHDGALRAAPGAHRNTVAVLAGGIERAHPARLRPLYERIVDRGAVVGEMPPGATPRRWAFPARNRLIAALADVVVVVAAAERSGSLITVDLAGDLDRAIGTVPGSVLDPRHRGSNALLRASAHPILDAQDVITLLGTALPGRSAAALPAIDPLGGLDGAARRLAEALLPGPRTPEQLLSTVERADGAVAERDLLLGLAQLEAAGRLRRSLDGSLALLPAPLAGSPGATGGR</sequence>
<dbReference type="InterPro" id="IPR003488">
    <property type="entry name" value="DprA"/>
</dbReference>
<reference evidence="3 4" key="1">
    <citation type="journal article" date="2013" name="Biodegradation">
        <title>Quantitative proteomic analysis of ibuprofen-degrading Patulibacter sp. strain I11.</title>
        <authorList>
            <person name="Almeida B."/>
            <person name="Kjeldal H."/>
            <person name="Lolas I."/>
            <person name="Knudsen A.D."/>
            <person name="Carvalho G."/>
            <person name="Nielsen K.L."/>
            <person name="Barreto Crespo M.T."/>
            <person name="Stensballe A."/>
            <person name="Nielsen J.L."/>
        </authorList>
    </citation>
    <scope>NUCLEOTIDE SEQUENCE [LARGE SCALE GENOMIC DNA]</scope>
    <source>
        <strain evidence="3 4">I11</strain>
    </source>
</reference>
<evidence type="ECO:0000313" key="4">
    <source>
        <dbReference type="Proteomes" id="UP000005143"/>
    </source>
</evidence>
<comment type="caution">
    <text evidence="3">The sequence shown here is derived from an EMBL/GenBank/DDBJ whole genome shotgun (WGS) entry which is preliminary data.</text>
</comment>
<dbReference type="InterPro" id="IPR057666">
    <property type="entry name" value="DrpA_SLOG"/>
</dbReference>
<accession>H0E3H9</accession>
<dbReference type="AlphaFoldDB" id="H0E3H9"/>
<name>H0E3H9_9ACTN</name>